<protein>
    <submittedName>
        <fullName evidence="1">Uncharacterized protein</fullName>
    </submittedName>
</protein>
<name>A0A382BBY6_9ZZZZ</name>
<dbReference type="AlphaFoldDB" id="A0A382BBY6"/>
<reference evidence="1" key="1">
    <citation type="submission" date="2018-05" db="EMBL/GenBank/DDBJ databases">
        <authorList>
            <person name="Lanie J.A."/>
            <person name="Ng W.-L."/>
            <person name="Kazmierczak K.M."/>
            <person name="Andrzejewski T.M."/>
            <person name="Davidsen T.M."/>
            <person name="Wayne K.J."/>
            <person name="Tettelin H."/>
            <person name="Glass J.I."/>
            <person name="Rusch D."/>
            <person name="Podicherti R."/>
            <person name="Tsui H.-C.T."/>
            <person name="Winkler M.E."/>
        </authorList>
    </citation>
    <scope>NUCLEOTIDE SEQUENCE</scope>
</reference>
<organism evidence="1">
    <name type="scientific">marine metagenome</name>
    <dbReference type="NCBI Taxonomy" id="408172"/>
    <lineage>
        <taxon>unclassified sequences</taxon>
        <taxon>metagenomes</taxon>
        <taxon>ecological metagenomes</taxon>
    </lineage>
</organism>
<accession>A0A382BBY6</accession>
<evidence type="ECO:0000313" key="1">
    <source>
        <dbReference type="EMBL" id="SVB11164.1"/>
    </source>
</evidence>
<proteinExistence type="predicted"/>
<gene>
    <name evidence="1" type="ORF">METZ01_LOCUS164018</name>
</gene>
<dbReference type="EMBL" id="UINC01029063">
    <property type="protein sequence ID" value="SVB11164.1"/>
    <property type="molecule type" value="Genomic_DNA"/>
</dbReference>
<sequence>MTIFFLSVLVVGLAMLIMAVGVMFSNRCLRGSCGGDKIFDSEGKELVCDACPHRVSEDEALVDH</sequence>